<evidence type="ECO:0000313" key="8">
    <source>
        <dbReference type="Proteomes" id="UP000799440"/>
    </source>
</evidence>
<organism evidence="7 8">
    <name type="scientific">Sporormia fimetaria CBS 119925</name>
    <dbReference type="NCBI Taxonomy" id="1340428"/>
    <lineage>
        <taxon>Eukaryota</taxon>
        <taxon>Fungi</taxon>
        <taxon>Dikarya</taxon>
        <taxon>Ascomycota</taxon>
        <taxon>Pezizomycotina</taxon>
        <taxon>Dothideomycetes</taxon>
        <taxon>Pleosporomycetidae</taxon>
        <taxon>Pleosporales</taxon>
        <taxon>Sporormiaceae</taxon>
        <taxon>Sporormia</taxon>
    </lineage>
</organism>
<dbReference type="PROSITE" id="PS00122">
    <property type="entry name" value="CARBOXYLESTERASE_B_1"/>
    <property type="match status" value="1"/>
</dbReference>
<dbReference type="GO" id="GO:0004104">
    <property type="term" value="F:cholinesterase activity"/>
    <property type="evidence" value="ECO:0007669"/>
    <property type="project" value="InterPro"/>
</dbReference>
<evidence type="ECO:0000256" key="1">
    <source>
        <dbReference type="ARBA" id="ARBA00005964"/>
    </source>
</evidence>
<gene>
    <name evidence="7" type="ORF">M011DRAFT_184737</name>
</gene>
<protein>
    <recommendedName>
        <fullName evidence="5">Carboxylic ester hydrolase</fullName>
        <ecNumber evidence="5">3.1.1.-</ecNumber>
    </recommendedName>
</protein>
<dbReference type="EC" id="3.1.1.-" evidence="5"/>
<feature type="active site" description="Charge relay system" evidence="4">
    <location>
        <position position="444"/>
    </location>
</feature>
<dbReference type="PANTHER" id="PTHR43918:SF4">
    <property type="entry name" value="CARBOXYLIC ESTER HYDROLASE"/>
    <property type="match status" value="1"/>
</dbReference>
<feature type="signal peptide" evidence="5">
    <location>
        <begin position="1"/>
        <end position="19"/>
    </location>
</feature>
<dbReference type="SUPFAM" id="SSF53474">
    <property type="entry name" value="alpha/beta-Hydrolases"/>
    <property type="match status" value="1"/>
</dbReference>
<feature type="chain" id="PRO_5025716446" description="Carboxylic ester hydrolase" evidence="5">
    <location>
        <begin position="20"/>
        <end position="536"/>
    </location>
</feature>
<feature type="active site" description="Charge relay system" evidence="4">
    <location>
        <position position="342"/>
    </location>
</feature>
<evidence type="ECO:0000313" key="7">
    <source>
        <dbReference type="EMBL" id="KAF2750819.1"/>
    </source>
</evidence>
<dbReference type="Pfam" id="PF00135">
    <property type="entry name" value="COesterase"/>
    <property type="match status" value="1"/>
</dbReference>
<accession>A0A6A6VLY8</accession>
<feature type="domain" description="Carboxylesterase type B" evidence="6">
    <location>
        <begin position="21"/>
        <end position="480"/>
    </location>
</feature>
<dbReference type="PRINTS" id="PR00878">
    <property type="entry name" value="CHOLNESTRASE"/>
</dbReference>
<dbReference type="InterPro" id="IPR029058">
    <property type="entry name" value="AB_hydrolase_fold"/>
</dbReference>
<reference evidence="7" key="1">
    <citation type="journal article" date="2020" name="Stud. Mycol.">
        <title>101 Dothideomycetes genomes: a test case for predicting lifestyles and emergence of pathogens.</title>
        <authorList>
            <person name="Haridas S."/>
            <person name="Albert R."/>
            <person name="Binder M."/>
            <person name="Bloem J."/>
            <person name="Labutti K."/>
            <person name="Salamov A."/>
            <person name="Andreopoulos B."/>
            <person name="Baker S."/>
            <person name="Barry K."/>
            <person name="Bills G."/>
            <person name="Bluhm B."/>
            <person name="Cannon C."/>
            <person name="Castanera R."/>
            <person name="Culley D."/>
            <person name="Daum C."/>
            <person name="Ezra D."/>
            <person name="Gonzalez J."/>
            <person name="Henrissat B."/>
            <person name="Kuo A."/>
            <person name="Liang C."/>
            <person name="Lipzen A."/>
            <person name="Lutzoni F."/>
            <person name="Magnuson J."/>
            <person name="Mondo S."/>
            <person name="Nolan M."/>
            <person name="Ohm R."/>
            <person name="Pangilinan J."/>
            <person name="Park H.-J."/>
            <person name="Ramirez L."/>
            <person name="Alfaro M."/>
            <person name="Sun H."/>
            <person name="Tritt A."/>
            <person name="Yoshinaga Y."/>
            <person name="Zwiers L.-H."/>
            <person name="Turgeon B."/>
            <person name="Goodwin S."/>
            <person name="Spatafora J."/>
            <person name="Crous P."/>
            <person name="Grigoriev I."/>
        </authorList>
    </citation>
    <scope>NUCLEOTIDE SEQUENCE</scope>
    <source>
        <strain evidence="7">CBS 119925</strain>
    </source>
</reference>
<keyword evidence="3" id="KW-1015">Disulfide bond</keyword>
<keyword evidence="5" id="KW-0732">Signal</keyword>
<comment type="similarity">
    <text evidence="1 5">Belongs to the type-B carboxylesterase/lipase family.</text>
</comment>
<evidence type="ECO:0000256" key="2">
    <source>
        <dbReference type="ARBA" id="ARBA00022801"/>
    </source>
</evidence>
<sequence>MLLSVLLLGVTALTPFVGAQAPTVTAENGVFVGSQTAIPGAPQGVKKFLGIPFAVTPPQRFSAPVKAPASRQVRQATNYGPGCPQIVSGNIPGRIKPLPVTPPPDSEDCLYANVYVPAGRAPLGGYPVMFWIYGGGFQFGGSSNPAYDGSYLAANHSVVVVTINYRLNLFGFLGSVPGVKVAELNPGLLDQRLALDWTRANIAKFGGDPDKITIFGESAGAVSVDLLYLTASPLRPPFRGAILQSGGYGLIGDGGALTTPNTTISSAQRLAQAVSCPWDASTLACLRSKSVSELTTASTSIRGSWTPVQDGGVTVPETTGNRIRRLGRGARVPVLMGSNANEAILFTLPTPTLTFTQLFAAVYPELAPYEAEIRAAYPVGGCSVTGCWPSELLAVSQAIGDYIFVCPAARSASASAKSLVNTYRYLYNRTEPTLPPPLNRAAFHAAEVPLVFGTQDGSGGPTQAAVSQFMMKTWTDFAKNPESPGIRRYTGVSLLKEILQIGGPANPLGGSQVDITVVDAYCRIFDKVYDQTDPAR</sequence>
<evidence type="ECO:0000256" key="4">
    <source>
        <dbReference type="PIRSR" id="PIRSR600997-1"/>
    </source>
</evidence>
<evidence type="ECO:0000259" key="6">
    <source>
        <dbReference type="Pfam" id="PF00135"/>
    </source>
</evidence>
<keyword evidence="8" id="KW-1185">Reference proteome</keyword>
<dbReference type="AlphaFoldDB" id="A0A6A6VLY8"/>
<proteinExistence type="inferred from homology"/>
<dbReference type="InterPro" id="IPR019826">
    <property type="entry name" value="Carboxylesterase_B_AS"/>
</dbReference>
<dbReference type="PANTHER" id="PTHR43918">
    <property type="entry name" value="ACETYLCHOLINESTERASE"/>
    <property type="match status" value="1"/>
</dbReference>
<evidence type="ECO:0000256" key="3">
    <source>
        <dbReference type="ARBA" id="ARBA00023157"/>
    </source>
</evidence>
<keyword evidence="2 5" id="KW-0378">Hydrolase</keyword>
<feature type="active site" description="Acyl-ester intermediate" evidence="4">
    <location>
        <position position="218"/>
    </location>
</feature>
<dbReference type="InterPro" id="IPR000997">
    <property type="entry name" value="Cholinesterase"/>
</dbReference>
<dbReference type="InterPro" id="IPR050654">
    <property type="entry name" value="AChE-related_enzymes"/>
</dbReference>
<evidence type="ECO:0000256" key="5">
    <source>
        <dbReference type="RuleBase" id="RU361235"/>
    </source>
</evidence>
<dbReference type="Proteomes" id="UP000799440">
    <property type="component" value="Unassembled WGS sequence"/>
</dbReference>
<dbReference type="OrthoDB" id="408631at2759"/>
<dbReference type="InterPro" id="IPR002018">
    <property type="entry name" value="CarbesteraseB"/>
</dbReference>
<dbReference type="Gene3D" id="3.40.50.1820">
    <property type="entry name" value="alpha/beta hydrolase"/>
    <property type="match status" value="1"/>
</dbReference>
<dbReference type="EMBL" id="MU006563">
    <property type="protein sequence ID" value="KAF2750819.1"/>
    <property type="molecule type" value="Genomic_DNA"/>
</dbReference>
<name>A0A6A6VLY8_9PLEO</name>